<accession>A0A0U1HQU3</accession>
<dbReference type="OrthoDB" id="6477878at2"/>
<dbReference type="EMBL" id="CTKE01000005">
    <property type="protein sequence ID" value="CQI88876.1"/>
    <property type="molecule type" value="Genomic_DNA"/>
</dbReference>
<dbReference type="EMBL" id="CP009787">
    <property type="protein sequence ID" value="AJJ11389.1"/>
    <property type="molecule type" value="Genomic_DNA"/>
</dbReference>
<evidence type="ECO:0000313" key="4">
    <source>
        <dbReference type="Proteomes" id="UP000042054"/>
    </source>
</evidence>
<dbReference type="Proteomes" id="UP000031914">
    <property type="component" value="Chromosome"/>
</dbReference>
<evidence type="ECO:0000313" key="2">
    <source>
        <dbReference type="EMBL" id="CQI88876.1"/>
    </source>
</evidence>
<proteinExistence type="predicted"/>
<organism evidence="2 4">
    <name type="scientific">Yersinia rohdei</name>
    <dbReference type="NCBI Taxonomy" id="29485"/>
    <lineage>
        <taxon>Bacteria</taxon>
        <taxon>Pseudomonadati</taxon>
        <taxon>Pseudomonadota</taxon>
        <taxon>Gammaproteobacteria</taxon>
        <taxon>Enterobacterales</taxon>
        <taxon>Yersiniaceae</taxon>
        <taxon>Yersinia</taxon>
    </lineage>
</organism>
<keyword evidence="3" id="KW-1185">Reference proteome</keyword>
<reference evidence="2 4" key="2">
    <citation type="submission" date="2015-03" db="EMBL/GenBank/DDBJ databases">
        <authorList>
            <person name="Murphy D."/>
        </authorList>
    </citation>
    <scope>NUCLEOTIDE SEQUENCE [LARGE SCALE GENOMIC DNA]</scope>
    <source>
        <strain evidence="2 4">68/02</strain>
    </source>
</reference>
<dbReference type="GeneID" id="45568944"/>
<evidence type="ECO:0000313" key="1">
    <source>
        <dbReference type="EMBL" id="AJJ11389.1"/>
    </source>
</evidence>
<sequence>MDSSRFIKAMAEGIKSIPVDLYLGVERTFQDLNLSDGGRYYQQRNMFDDKRFINAFSNLIRDRYIIAKVADIIIHDTLSRLPDEIIQQLYQELIYSATGKATRMSAQTLIAGHISGKVVSGLVAGIAVKLSLRFGTTIMISGVMFQGIMARACEASRILARENPTLFNKLKPDDYDMLFFLFEKPFERFIKLSKMAKNNPIALRHFADEIKSY</sequence>
<dbReference type="Proteomes" id="UP000042054">
    <property type="component" value="Unassembled WGS sequence"/>
</dbReference>
<dbReference type="KEGG" id="yro:CH64_3678"/>
<reference evidence="1 3" key="1">
    <citation type="journal article" date="2015" name="Genome Announc.">
        <title>Thirty-Two Complete Genome Assemblies of Nine Yersinia Species, Including Y. pestis, Y. pseudotuberculosis, and Y. enterocolitica.</title>
        <authorList>
            <person name="Johnson S.L."/>
            <person name="Daligault H.E."/>
            <person name="Davenport K.W."/>
            <person name="Jaissle J."/>
            <person name="Frey K.G."/>
            <person name="Ladner J.T."/>
            <person name="Broomall S.M."/>
            <person name="Bishop-Lilly K.A."/>
            <person name="Bruce D.C."/>
            <person name="Coyne S.R."/>
            <person name="Gibbons H.S."/>
            <person name="Lo C.C."/>
            <person name="Munk A.C."/>
            <person name="Rosenzweig C.N."/>
            <person name="Koroleva G.I."/>
            <person name="Palacios G.F."/>
            <person name="Redden C.L."/>
            <person name="Xu Y."/>
            <person name="Minogue T.D."/>
            <person name="Chain P.S."/>
        </authorList>
    </citation>
    <scope>NUCLEOTIDE SEQUENCE [LARGE SCALE GENOMIC DNA]</scope>
    <source>
        <strain evidence="1 3">YRA</strain>
    </source>
</reference>
<dbReference type="RefSeq" id="WP_004716913.1">
    <property type="nucleotide sequence ID" value="NZ_CABIHO010000099.1"/>
</dbReference>
<dbReference type="AlphaFoldDB" id="A0A0U1HQU3"/>
<gene>
    <name evidence="1" type="ORF">CH64_3678</name>
    <name evidence="2" type="ORF">ERS008555_01226</name>
</gene>
<name>A0A0U1HQU3_YERRO</name>
<evidence type="ECO:0000313" key="3">
    <source>
        <dbReference type="Proteomes" id="UP000031914"/>
    </source>
</evidence>
<protein>
    <submittedName>
        <fullName evidence="2">Uncharacterized protein</fullName>
    </submittedName>
</protein>